<evidence type="ECO:0000256" key="4">
    <source>
        <dbReference type="ARBA" id="ARBA00022679"/>
    </source>
</evidence>
<dbReference type="Gene3D" id="3.30.450.20">
    <property type="entry name" value="PAS domain"/>
    <property type="match status" value="4"/>
</dbReference>
<feature type="domain" description="PAS" evidence="10">
    <location>
        <begin position="176"/>
        <end position="246"/>
    </location>
</feature>
<feature type="domain" description="PAS" evidence="10">
    <location>
        <begin position="415"/>
        <end position="460"/>
    </location>
</feature>
<dbReference type="SMART" id="SM00388">
    <property type="entry name" value="HisKA"/>
    <property type="match status" value="1"/>
</dbReference>
<feature type="domain" description="PAC" evidence="11">
    <location>
        <begin position="366"/>
        <end position="418"/>
    </location>
</feature>
<dbReference type="RefSeq" id="WP_311951853.1">
    <property type="nucleotide sequence ID" value="NZ_JAVLVU010000001.1"/>
</dbReference>
<dbReference type="Gene3D" id="3.30.565.10">
    <property type="entry name" value="Histidine kinase-like ATPase, C-terminal domain"/>
    <property type="match status" value="1"/>
</dbReference>
<evidence type="ECO:0000259" key="8">
    <source>
        <dbReference type="PROSITE" id="PS50109"/>
    </source>
</evidence>
<dbReference type="SMART" id="SM00086">
    <property type="entry name" value="PAC"/>
    <property type="match status" value="3"/>
</dbReference>
<dbReference type="InterPro" id="IPR000014">
    <property type="entry name" value="PAS"/>
</dbReference>
<dbReference type="InterPro" id="IPR001610">
    <property type="entry name" value="PAC"/>
</dbReference>
<dbReference type="InterPro" id="IPR000700">
    <property type="entry name" value="PAS-assoc_C"/>
</dbReference>
<dbReference type="InterPro" id="IPR035965">
    <property type="entry name" value="PAS-like_dom_sf"/>
</dbReference>
<dbReference type="Pfam" id="PF13426">
    <property type="entry name" value="PAS_9"/>
    <property type="match status" value="3"/>
</dbReference>
<dbReference type="EC" id="2.7.13.3" evidence="2"/>
<gene>
    <name evidence="12" type="ORF">QE417_003555</name>
</gene>
<dbReference type="InterPro" id="IPR013656">
    <property type="entry name" value="PAS_4"/>
</dbReference>
<dbReference type="Pfam" id="PF02518">
    <property type="entry name" value="HATPase_c"/>
    <property type="match status" value="1"/>
</dbReference>
<dbReference type="InterPro" id="IPR003018">
    <property type="entry name" value="GAF"/>
</dbReference>
<name>A0ABU3GXJ1_9SPHI</name>
<dbReference type="CDD" id="cd00130">
    <property type="entry name" value="PAS"/>
    <property type="match status" value="4"/>
</dbReference>
<organism evidence="12 13">
    <name type="scientific">Mucilaginibacter terrae</name>
    <dbReference type="NCBI Taxonomy" id="1955052"/>
    <lineage>
        <taxon>Bacteria</taxon>
        <taxon>Pseudomonadati</taxon>
        <taxon>Bacteroidota</taxon>
        <taxon>Sphingobacteriia</taxon>
        <taxon>Sphingobacteriales</taxon>
        <taxon>Sphingobacteriaceae</taxon>
        <taxon>Mucilaginibacter</taxon>
    </lineage>
</organism>
<dbReference type="SUPFAM" id="SSF55785">
    <property type="entry name" value="PYP-like sensor domain (PAS domain)"/>
    <property type="match status" value="4"/>
</dbReference>
<dbReference type="SUPFAM" id="SSF47384">
    <property type="entry name" value="Homodimeric domain of signal transducing histidine kinase"/>
    <property type="match status" value="1"/>
</dbReference>
<proteinExistence type="predicted"/>
<evidence type="ECO:0000256" key="7">
    <source>
        <dbReference type="PROSITE-ProRule" id="PRU00169"/>
    </source>
</evidence>
<dbReference type="NCBIfam" id="TIGR00229">
    <property type="entry name" value="sensory_box"/>
    <property type="match status" value="4"/>
</dbReference>
<keyword evidence="6" id="KW-0902">Two-component regulatory system</keyword>
<accession>A0ABU3GXJ1</accession>
<dbReference type="CDD" id="cd00082">
    <property type="entry name" value="HisKA"/>
    <property type="match status" value="1"/>
</dbReference>
<dbReference type="PANTHER" id="PTHR45339:SF1">
    <property type="entry name" value="HYBRID SIGNAL TRANSDUCTION HISTIDINE KINASE J"/>
    <property type="match status" value="1"/>
</dbReference>
<dbReference type="PROSITE" id="PS50112">
    <property type="entry name" value="PAS"/>
    <property type="match status" value="4"/>
</dbReference>
<sequence>MTLERGMVIPDNEDERLRALHTYDILDTFPEAEYDAISRLASYICQTPFAVISFIDDKRQWYKSSVGMPNTEIERSKSFCQYTLLDNVLMEIPDARFSEIFANDENVTGGFGVRFYASQPLIDADGYCLGTLCVFDQQPKHLSDEQRDALKTLASEVISHLTLRKQKKELERSLKLHEDFSILFNSSSEIHYIADETSKIELINDAVETILGYKPAQLVGRSLWEFVVGQTRDDFSHLIETGLRTKQAFEMETCVYNIKGEERCISWSAVNNMGRWYASGRDVTEQKKVQEQLEQLSLVASKVSNGVAITNAHNKVIWINDAFTTLTGYNLNDIAGKQMREVFKGDYVQQHTTDRIDELLNTRKAFEIEISVQHKDGHPMWLSVLNSPVLNAAGKAEKYIKVLLDITERKIAERDIEILSFASEKSPSGVVIRDRESRIIWMNEALENILGYKLAELQGKVFGDILIGEKTDLNVLKEAKVAYDENKPYEIEILIYKKDGTPYWAYLANSPFFNKAGELERQITVCVDINERKKAEEQLTMLSLVASNTVSGVVINDGYGNVEWVNKAFENITGYGLANVQGRHLGDVLKGELTDVSIIEKARELSKNKQSFEVDLLIYRADGEPLWISVINSVILDETGKAKKYIEVIIDITAKKKAELELIAAKEEALQLSRAKDMFISVMSHEIRTPLNAVIGMSHLLAEENPTESQKENLDVLKFSAENLMTLINDVLDFTKIETGNIELEKARVDLRELVQSVVSSMRHNVSGKQIYFKGNVENEIPACVLGDRTRLVQILLNLASNAVKFTETGGVTIDLKVVEQTAQEVRIRFAVTDTGIGIAADKTGTIFESFKQAAADTTRKYGGTGLGLAITKRLIELHDSRINVESILGEGSTFWFTITFKKADNNNHMSNESAEIGLKVNVLVVDDNQINRLLVNKVLKKWNVQADFAENGLEAIQKITANRNYDVVLMDIHMPEMGGLEATQILRSKEDDYFKKLPIIALTASMLNSQLNQIEESGMNDFILKPFDPKNLYEKLSKYQQQ</sequence>
<dbReference type="Pfam" id="PF08448">
    <property type="entry name" value="PAS_4"/>
    <property type="match status" value="1"/>
</dbReference>
<dbReference type="InterPro" id="IPR003661">
    <property type="entry name" value="HisK_dim/P_dom"/>
</dbReference>
<dbReference type="Gene3D" id="3.40.50.2300">
    <property type="match status" value="1"/>
</dbReference>
<feature type="domain" description="PAS" evidence="10">
    <location>
        <begin position="292"/>
        <end position="369"/>
    </location>
</feature>
<evidence type="ECO:0000256" key="6">
    <source>
        <dbReference type="ARBA" id="ARBA00023012"/>
    </source>
</evidence>
<comment type="catalytic activity">
    <reaction evidence="1">
        <text>ATP + protein L-histidine = ADP + protein N-phospho-L-histidine.</text>
        <dbReference type="EC" id="2.7.13.3"/>
    </reaction>
</comment>
<comment type="caution">
    <text evidence="12">The sequence shown here is derived from an EMBL/GenBank/DDBJ whole genome shotgun (WGS) entry which is preliminary data.</text>
</comment>
<dbReference type="Proteomes" id="UP001258315">
    <property type="component" value="Unassembled WGS sequence"/>
</dbReference>
<feature type="domain" description="Response regulatory" evidence="9">
    <location>
        <begin position="922"/>
        <end position="1041"/>
    </location>
</feature>
<dbReference type="Gene3D" id="3.30.450.40">
    <property type="match status" value="1"/>
</dbReference>
<evidence type="ECO:0000259" key="9">
    <source>
        <dbReference type="PROSITE" id="PS50110"/>
    </source>
</evidence>
<dbReference type="InterPro" id="IPR003594">
    <property type="entry name" value="HATPase_dom"/>
</dbReference>
<dbReference type="PROSITE" id="PS50110">
    <property type="entry name" value="RESPONSE_REGULATORY"/>
    <property type="match status" value="1"/>
</dbReference>
<dbReference type="SUPFAM" id="SSF55781">
    <property type="entry name" value="GAF domain-like"/>
    <property type="match status" value="1"/>
</dbReference>
<dbReference type="CDD" id="cd16922">
    <property type="entry name" value="HATPase_EvgS-ArcB-TorS-like"/>
    <property type="match status" value="1"/>
</dbReference>
<keyword evidence="13" id="KW-1185">Reference proteome</keyword>
<evidence type="ECO:0000256" key="2">
    <source>
        <dbReference type="ARBA" id="ARBA00012438"/>
    </source>
</evidence>
<protein>
    <recommendedName>
        <fullName evidence="2">histidine kinase</fullName>
        <ecNumber evidence="2">2.7.13.3</ecNumber>
    </recommendedName>
</protein>
<reference evidence="13" key="1">
    <citation type="submission" date="2023-07" db="EMBL/GenBank/DDBJ databases">
        <title>Functional and genomic diversity of the sorghum phyllosphere microbiome.</title>
        <authorList>
            <person name="Shade A."/>
        </authorList>
    </citation>
    <scope>NUCLEOTIDE SEQUENCE [LARGE SCALE GENOMIC DNA]</scope>
    <source>
        <strain evidence="13">SORGH_AS_0422</strain>
    </source>
</reference>
<feature type="domain" description="PAC" evidence="11">
    <location>
        <begin position="612"/>
        <end position="664"/>
    </location>
</feature>
<evidence type="ECO:0000313" key="13">
    <source>
        <dbReference type="Proteomes" id="UP001258315"/>
    </source>
</evidence>
<dbReference type="SMART" id="SM00448">
    <property type="entry name" value="REC"/>
    <property type="match status" value="1"/>
</dbReference>
<dbReference type="Pfam" id="PF01590">
    <property type="entry name" value="GAF"/>
    <property type="match status" value="1"/>
</dbReference>
<evidence type="ECO:0000256" key="5">
    <source>
        <dbReference type="ARBA" id="ARBA00022777"/>
    </source>
</evidence>
<dbReference type="Pfam" id="PF00072">
    <property type="entry name" value="Response_reg"/>
    <property type="match status" value="1"/>
</dbReference>
<dbReference type="EMBL" id="JAVLVU010000001">
    <property type="protein sequence ID" value="MDT3404483.1"/>
    <property type="molecule type" value="Genomic_DNA"/>
</dbReference>
<dbReference type="CDD" id="cd17546">
    <property type="entry name" value="REC_hyHK_CKI1_RcsC-like"/>
    <property type="match status" value="1"/>
</dbReference>
<dbReference type="Gene3D" id="1.10.287.130">
    <property type="match status" value="1"/>
</dbReference>
<dbReference type="PANTHER" id="PTHR45339">
    <property type="entry name" value="HYBRID SIGNAL TRANSDUCTION HISTIDINE KINASE J"/>
    <property type="match status" value="1"/>
</dbReference>
<keyword evidence="3 7" id="KW-0597">Phosphoprotein</keyword>
<dbReference type="SUPFAM" id="SSF55874">
    <property type="entry name" value="ATPase domain of HSP90 chaperone/DNA topoisomerase II/histidine kinase"/>
    <property type="match status" value="1"/>
</dbReference>
<feature type="domain" description="PAS" evidence="10">
    <location>
        <begin position="538"/>
        <end position="585"/>
    </location>
</feature>
<dbReference type="InterPro" id="IPR036890">
    <property type="entry name" value="HATPase_C_sf"/>
</dbReference>
<dbReference type="InterPro" id="IPR029016">
    <property type="entry name" value="GAF-like_dom_sf"/>
</dbReference>
<dbReference type="SUPFAM" id="SSF52172">
    <property type="entry name" value="CheY-like"/>
    <property type="match status" value="1"/>
</dbReference>
<feature type="domain" description="PAC" evidence="11">
    <location>
        <begin position="489"/>
        <end position="541"/>
    </location>
</feature>
<evidence type="ECO:0000256" key="3">
    <source>
        <dbReference type="ARBA" id="ARBA00022553"/>
    </source>
</evidence>
<dbReference type="InterPro" id="IPR001789">
    <property type="entry name" value="Sig_transdc_resp-reg_receiver"/>
</dbReference>
<dbReference type="InterPro" id="IPR005467">
    <property type="entry name" value="His_kinase_dom"/>
</dbReference>
<dbReference type="InterPro" id="IPR036097">
    <property type="entry name" value="HisK_dim/P_sf"/>
</dbReference>
<keyword evidence="4" id="KW-0808">Transferase</keyword>
<evidence type="ECO:0000259" key="11">
    <source>
        <dbReference type="PROSITE" id="PS50113"/>
    </source>
</evidence>
<dbReference type="SMART" id="SM00065">
    <property type="entry name" value="GAF"/>
    <property type="match status" value="1"/>
</dbReference>
<keyword evidence="5" id="KW-0418">Kinase</keyword>
<feature type="modified residue" description="4-aspartylphosphate" evidence="7">
    <location>
        <position position="972"/>
    </location>
</feature>
<dbReference type="PRINTS" id="PR00344">
    <property type="entry name" value="BCTRLSENSOR"/>
</dbReference>
<dbReference type="Pfam" id="PF00512">
    <property type="entry name" value="HisKA"/>
    <property type="match status" value="1"/>
</dbReference>
<dbReference type="SMART" id="SM00091">
    <property type="entry name" value="PAS"/>
    <property type="match status" value="4"/>
</dbReference>
<dbReference type="PROSITE" id="PS50109">
    <property type="entry name" value="HIS_KIN"/>
    <property type="match status" value="1"/>
</dbReference>
<evidence type="ECO:0000256" key="1">
    <source>
        <dbReference type="ARBA" id="ARBA00000085"/>
    </source>
</evidence>
<dbReference type="PROSITE" id="PS50113">
    <property type="entry name" value="PAC"/>
    <property type="match status" value="3"/>
</dbReference>
<dbReference type="InterPro" id="IPR011006">
    <property type="entry name" value="CheY-like_superfamily"/>
</dbReference>
<feature type="domain" description="Histidine kinase" evidence="8">
    <location>
        <begin position="682"/>
        <end position="903"/>
    </location>
</feature>
<evidence type="ECO:0000313" key="12">
    <source>
        <dbReference type="EMBL" id="MDT3404483.1"/>
    </source>
</evidence>
<evidence type="ECO:0000259" key="10">
    <source>
        <dbReference type="PROSITE" id="PS50112"/>
    </source>
</evidence>
<dbReference type="InterPro" id="IPR004358">
    <property type="entry name" value="Sig_transdc_His_kin-like_C"/>
</dbReference>
<dbReference type="SMART" id="SM00387">
    <property type="entry name" value="HATPase_c"/>
    <property type="match status" value="1"/>
</dbReference>